<dbReference type="PANTHER" id="PTHR43191">
    <property type="entry name" value="RRNA METHYLTRANSFERASE 3"/>
    <property type="match status" value="1"/>
</dbReference>
<evidence type="ECO:0000313" key="5">
    <source>
        <dbReference type="Proteomes" id="UP000484164"/>
    </source>
</evidence>
<keyword evidence="2 4" id="KW-0808">Transferase</keyword>
<evidence type="ECO:0000256" key="1">
    <source>
        <dbReference type="ARBA" id="ARBA00022603"/>
    </source>
</evidence>
<evidence type="ECO:0000256" key="2">
    <source>
        <dbReference type="ARBA" id="ARBA00022679"/>
    </source>
</evidence>
<organism evidence="4 5">
    <name type="scientific">Phaeocystidibacter marisrubri</name>
    <dbReference type="NCBI Taxonomy" id="1577780"/>
    <lineage>
        <taxon>Bacteria</taxon>
        <taxon>Pseudomonadati</taxon>
        <taxon>Bacteroidota</taxon>
        <taxon>Flavobacteriia</taxon>
        <taxon>Flavobacteriales</taxon>
        <taxon>Phaeocystidibacteraceae</taxon>
        <taxon>Phaeocystidibacter</taxon>
    </lineage>
</organism>
<feature type="domain" description="tRNA/rRNA methyltransferase SpoU type" evidence="3">
    <location>
        <begin position="59"/>
        <end position="197"/>
    </location>
</feature>
<dbReference type="GO" id="GO:0006396">
    <property type="term" value="P:RNA processing"/>
    <property type="evidence" value="ECO:0007669"/>
    <property type="project" value="InterPro"/>
</dbReference>
<dbReference type="PANTHER" id="PTHR43191:SF2">
    <property type="entry name" value="RRNA METHYLTRANSFERASE 3, MITOCHONDRIAL"/>
    <property type="match status" value="1"/>
</dbReference>
<dbReference type="InterPro" id="IPR029028">
    <property type="entry name" value="Alpha/beta_knot_MTases"/>
</dbReference>
<dbReference type="Proteomes" id="UP000484164">
    <property type="component" value="Unassembled WGS sequence"/>
</dbReference>
<dbReference type="GO" id="GO:0032259">
    <property type="term" value="P:methylation"/>
    <property type="evidence" value="ECO:0007669"/>
    <property type="project" value="UniProtKB-KW"/>
</dbReference>
<accession>A0A6L3ZGT3</accession>
<dbReference type="InterPro" id="IPR001537">
    <property type="entry name" value="SpoU_MeTrfase"/>
</dbReference>
<reference evidence="4 5" key="1">
    <citation type="submission" date="2019-10" db="EMBL/GenBank/DDBJ databases">
        <title>Genome sequence of Phaeocystidibacter marisrubri JCM30614 (type strain).</title>
        <authorList>
            <person name="Bowman J.P."/>
        </authorList>
    </citation>
    <scope>NUCLEOTIDE SEQUENCE [LARGE SCALE GENOMIC DNA]</scope>
    <source>
        <strain evidence="4 5">JCM 30614</strain>
    </source>
</reference>
<dbReference type="GO" id="GO:0008173">
    <property type="term" value="F:RNA methyltransferase activity"/>
    <property type="evidence" value="ECO:0007669"/>
    <property type="project" value="InterPro"/>
</dbReference>
<dbReference type="SUPFAM" id="SSF75217">
    <property type="entry name" value="alpha/beta knot"/>
    <property type="match status" value="1"/>
</dbReference>
<gene>
    <name evidence="4" type="ORF">F8C82_01615</name>
</gene>
<dbReference type="EMBL" id="WBVQ01000001">
    <property type="protein sequence ID" value="KAB2817121.1"/>
    <property type="molecule type" value="Genomic_DNA"/>
</dbReference>
<protein>
    <submittedName>
        <fullName evidence="4">RNA methyltransferase</fullName>
    </submittedName>
</protein>
<keyword evidence="1 4" id="KW-0489">Methyltransferase</keyword>
<comment type="caution">
    <text evidence="4">The sequence shown here is derived from an EMBL/GenBank/DDBJ whole genome shotgun (WGS) entry which is preliminary data.</text>
</comment>
<sequence length="203" mass="22201">MRKYWFATDSYEVPKGIQGEPVRISPAEMKGISRLETANTVLAVFEMPTVESIQMEGRVLALDGVRDPGNMGTIIRLADWFGMDEVWISEDCVDIWNPKVVQSSMGSLARVRPKICHLPDAVSTFVSEGGKAYVADMDGESHYSVNWASDCVLIMGNEGVGPSDELVELSKNVVSIPRFGEHGPESLNVAMATGILLAEINRP</sequence>
<proteinExistence type="predicted"/>
<dbReference type="Gene3D" id="3.40.1280.10">
    <property type="match status" value="1"/>
</dbReference>
<dbReference type="InterPro" id="IPR029026">
    <property type="entry name" value="tRNA_m1G_MTases_N"/>
</dbReference>
<name>A0A6L3ZGT3_9FLAO</name>
<dbReference type="CDD" id="cd18109">
    <property type="entry name" value="SpoU-like_RNA-MTase"/>
    <property type="match status" value="1"/>
</dbReference>
<evidence type="ECO:0000259" key="3">
    <source>
        <dbReference type="Pfam" id="PF00588"/>
    </source>
</evidence>
<keyword evidence="5" id="KW-1185">Reference proteome</keyword>
<dbReference type="Pfam" id="PF00588">
    <property type="entry name" value="SpoU_methylase"/>
    <property type="match status" value="1"/>
</dbReference>
<evidence type="ECO:0000313" key="4">
    <source>
        <dbReference type="EMBL" id="KAB2817121.1"/>
    </source>
</evidence>
<dbReference type="InterPro" id="IPR051259">
    <property type="entry name" value="rRNA_Methyltransferase"/>
</dbReference>
<dbReference type="AlphaFoldDB" id="A0A6L3ZGT3"/>
<dbReference type="GO" id="GO:0003723">
    <property type="term" value="F:RNA binding"/>
    <property type="evidence" value="ECO:0007669"/>
    <property type="project" value="InterPro"/>
</dbReference>